<organism evidence="1 2">
    <name type="scientific">Chitinophaga terrae</name>
    <name type="common">ex Kim and Jung 2007</name>
    <dbReference type="NCBI Taxonomy" id="408074"/>
    <lineage>
        <taxon>Bacteria</taxon>
        <taxon>Pseudomonadati</taxon>
        <taxon>Bacteroidota</taxon>
        <taxon>Chitinophagia</taxon>
        <taxon>Chitinophagales</taxon>
        <taxon>Chitinophagaceae</taxon>
        <taxon>Chitinophaga</taxon>
    </lineage>
</organism>
<keyword evidence="2" id="KW-1185">Reference proteome</keyword>
<gene>
    <name evidence="1" type="ORF">SAMN05660909_03745</name>
</gene>
<evidence type="ECO:0000313" key="1">
    <source>
        <dbReference type="EMBL" id="SEA84481.1"/>
    </source>
</evidence>
<proteinExistence type="predicted"/>
<dbReference type="OrthoDB" id="615056at2"/>
<dbReference type="STRING" id="408074.SAMN05660909_03745"/>
<name>A0A1H4EHC3_9BACT</name>
<accession>A0A1H4EHC3</accession>
<dbReference type="Proteomes" id="UP000199656">
    <property type="component" value="Unassembled WGS sequence"/>
</dbReference>
<dbReference type="RefSeq" id="WP_089763449.1">
    <property type="nucleotide sequence ID" value="NZ_BKAT01000031.1"/>
</dbReference>
<reference evidence="2" key="1">
    <citation type="submission" date="2016-10" db="EMBL/GenBank/DDBJ databases">
        <authorList>
            <person name="Varghese N."/>
            <person name="Submissions S."/>
        </authorList>
    </citation>
    <scope>NUCLEOTIDE SEQUENCE [LARGE SCALE GENOMIC DNA]</scope>
    <source>
        <strain evidence="2">DSM 23920</strain>
    </source>
</reference>
<dbReference type="EMBL" id="FNRL01000018">
    <property type="protein sequence ID" value="SEA84481.1"/>
    <property type="molecule type" value="Genomic_DNA"/>
</dbReference>
<dbReference type="PROSITE" id="PS51257">
    <property type="entry name" value="PROKAR_LIPOPROTEIN"/>
    <property type="match status" value="1"/>
</dbReference>
<protein>
    <recommendedName>
        <fullName evidence="3">DUF4397 domain-containing protein</fullName>
    </recommendedName>
</protein>
<evidence type="ECO:0008006" key="3">
    <source>
        <dbReference type="Google" id="ProtNLM"/>
    </source>
</evidence>
<dbReference type="AlphaFoldDB" id="A0A1H4EHC3"/>
<evidence type="ECO:0000313" key="2">
    <source>
        <dbReference type="Proteomes" id="UP000199656"/>
    </source>
</evidence>
<sequence length="575" mass="62667">MYYKRFAAALLLFAGCILSCKKEKLNYSYDNRHDTIVGGSSNVRLVNLLGNNQLAINGERLTGYLVLQPPVGGGEPLYPGTYWFPANGKMGTTFTIPRQFLTNGKAMVSSDNMAFQSPSDSIGFEITEEYNKPKDYYMVRSLPYTAAATERVTAIPRDITAPAKAGYFKIRLVNMGDEVAASNNAENLALPLTLAYADGTPVSNATSNINTHSWSDYVELPYGTYQFKVLTPSGTEVSSVSGNGVEQTNIIEPATSTLVKPVNGFPNAVSTGLTFGPVKTFQPGGVYTIAVGVTRMTAPYVYGTPGESFPFYQNTFRIIADISEPANTDYYRLQAVQANPDEAQVTFRVNGEKLGDAGYAAHTGYGIYITGETTIEALDAAGKVIASAKQLLKPGLNYTAWLYLTPEGKAAISLVNNNLSGGWYAVRPDNTGQDGIYNRMLNEYPFNLRFLNFCPDLPYVSFTMDNGQAVGSETGSRNLQPGIPALELPYARFNQVQEAYRILAYRSGPGVYPGTWLSEIPVLKSTDLIARPDAYVRPVKPVHEPGIYTIALIGRLKGNLPEATKAKMIIIKHTK</sequence>